<dbReference type="Gene3D" id="2.60.40.10">
    <property type="entry name" value="Immunoglobulins"/>
    <property type="match status" value="2"/>
</dbReference>
<dbReference type="PANTHER" id="PTHR43536">
    <property type="entry name" value="MANNOSYLGLYCOPROTEIN ENDO-BETA-MANNOSIDASE"/>
    <property type="match status" value="1"/>
</dbReference>
<feature type="domain" description="Mannosidase Ig/CBM-like" evidence="1">
    <location>
        <begin position="7"/>
        <end position="88"/>
    </location>
</feature>
<evidence type="ECO:0000259" key="1">
    <source>
        <dbReference type="Pfam" id="PF17786"/>
    </source>
</evidence>
<dbReference type="Pfam" id="PF17786">
    <property type="entry name" value="Mannosidase_ig"/>
    <property type="match status" value="1"/>
</dbReference>
<comment type="caution">
    <text evidence="3">The sequence shown here is derived from an EMBL/GenBank/DDBJ whole genome shotgun (WGS) entry which is preliminary data.</text>
</comment>
<dbReference type="InterPro" id="IPR041351">
    <property type="entry name" value="Ig_GlcNase"/>
</dbReference>
<gene>
    <name evidence="3" type="ORF">S01H4_48673</name>
</gene>
<feature type="non-terminal residue" evidence="3">
    <location>
        <position position="1"/>
    </location>
</feature>
<feature type="domain" description="Exo-beta-D-glucosaminidase Ig-fold" evidence="2">
    <location>
        <begin position="105"/>
        <end position="212"/>
    </location>
</feature>
<organism evidence="3">
    <name type="scientific">marine sediment metagenome</name>
    <dbReference type="NCBI Taxonomy" id="412755"/>
    <lineage>
        <taxon>unclassified sequences</taxon>
        <taxon>metagenomes</taxon>
        <taxon>ecological metagenomes</taxon>
    </lineage>
</organism>
<dbReference type="GO" id="GO:0004553">
    <property type="term" value="F:hydrolase activity, hydrolyzing O-glycosyl compounds"/>
    <property type="evidence" value="ECO:0007669"/>
    <property type="project" value="InterPro"/>
</dbReference>
<dbReference type="Pfam" id="PF18368">
    <property type="entry name" value="Ig_GlcNase"/>
    <property type="match status" value="1"/>
</dbReference>
<evidence type="ECO:0008006" key="4">
    <source>
        <dbReference type="Google" id="ProtNLM"/>
    </source>
</evidence>
<dbReference type="InterPro" id="IPR041447">
    <property type="entry name" value="Mannosidase_ig"/>
</dbReference>
<dbReference type="EMBL" id="BART01027455">
    <property type="protein sequence ID" value="GAG93265.1"/>
    <property type="molecule type" value="Genomic_DNA"/>
</dbReference>
<dbReference type="InterPro" id="IPR043534">
    <property type="entry name" value="EBDG/EBM"/>
</dbReference>
<dbReference type="InterPro" id="IPR013783">
    <property type="entry name" value="Ig-like_fold"/>
</dbReference>
<sequence>QYSYDDHSIYVVNSFYKDFENLKVTAKVLNFDMSEKYSRTAAVTVPEDGKVRTFTIDWPEGLSQSHFLSLKLHDSAGQEISSNFYWLSTIPDIEGTKGYKPDRTFYVSPKSVADHTDLMQLPRVQLEMSYSIENGDNENIAEVRVKNPEQHLAFQIHLSVTRDEDGGEVTPTYWEDNYFSLLPGESKEVQARFDPRDLEGARAVVKVNGWNVE</sequence>
<evidence type="ECO:0000313" key="3">
    <source>
        <dbReference type="EMBL" id="GAG93265.1"/>
    </source>
</evidence>
<name>X1BE20_9ZZZZ</name>
<dbReference type="PANTHER" id="PTHR43536:SF1">
    <property type="entry name" value="MANNOSYLGLYCOPROTEIN ENDO-BETA-MANNOSIDASE"/>
    <property type="match status" value="1"/>
</dbReference>
<dbReference type="AlphaFoldDB" id="X1BE20"/>
<dbReference type="SUPFAM" id="SSF49303">
    <property type="entry name" value="beta-Galactosidase/glucuronidase domain"/>
    <property type="match status" value="2"/>
</dbReference>
<dbReference type="InterPro" id="IPR036156">
    <property type="entry name" value="Beta-gal/glucu_dom_sf"/>
</dbReference>
<proteinExistence type="predicted"/>
<accession>X1BE20</accession>
<evidence type="ECO:0000259" key="2">
    <source>
        <dbReference type="Pfam" id="PF18368"/>
    </source>
</evidence>
<reference evidence="3" key="1">
    <citation type="journal article" date="2014" name="Front. Microbiol.">
        <title>High frequency of phylogenetically diverse reductive dehalogenase-homologous genes in deep subseafloor sedimentary metagenomes.</title>
        <authorList>
            <person name="Kawai M."/>
            <person name="Futagami T."/>
            <person name="Toyoda A."/>
            <person name="Takaki Y."/>
            <person name="Nishi S."/>
            <person name="Hori S."/>
            <person name="Arai W."/>
            <person name="Tsubouchi T."/>
            <person name="Morono Y."/>
            <person name="Uchiyama I."/>
            <person name="Ito T."/>
            <person name="Fujiyama A."/>
            <person name="Inagaki F."/>
            <person name="Takami H."/>
        </authorList>
    </citation>
    <scope>NUCLEOTIDE SEQUENCE</scope>
    <source>
        <strain evidence="3">Expedition CK06-06</strain>
    </source>
</reference>
<protein>
    <recommendedName>
        <fullName evidence="4">Exo-beta-D-glucosaminidase Ig-fold domain-containing protein</fullName>
    </recommendedName>
</protein>